<evidence type="ECO:0000313" key="5">
    <source>
        <dbReference type="Proteomes" id="UP000632138"/>
    </source>
</evidence>
<keyword evidence="5" id="KW-1185">Reference proteome</keyword>
<organism evidence="4 5">
    <name type="scientific">Paractinoplanes ovalisporus</name>
    <dbReference type="NCBI Taxonomy" id="2810368"/>
    <lineage>
        <taxon>Bacteria</taxon>
        <taxon>Bacillati</taxon>
        <taxon>Actinomycetota</taxon>
        <taxon>Actinomycetes</taxon>
        <taxon>Micromonosporales</taxon>
        <taxon>Micromonosporaceae</taxon>
        <taxon>Paractinoplanes</taxon>
    </lineage>
</organism>
<dbReference type="PANTHER" id="PTHR42760:SF133">
    <property type="entry name" value="3-OXOACYL-[ACYL-CARRIER-PROTEIN] REDUCTASE"/>
    <property type="match status" value="1"/>
</dbReference>
<accession>A0ABS2A5K6</accession>
<gene>
    <name evidence="4" type="ORF">JIG36_05820</name>
</gene>
<comment type="caution">
    <text evidence="4">The sequence shown here is derived from an EMBL/GenBank/DDBJ whole genome shotgun (WGS) entry which is preliminary data.</text>
</comment>
<dbReference type="InterPro" id="IPR036291">
    <property type="entry name" value="NAD(P)-bd_dom_sf"/>
</dbReference>
<proteinExistence type="inferred from homology"/>
<dbReference type="Proteomes" id="UP000632138">
    <property type="component" value="Unassembled WGS sequence"/>
</dbReference>
<protein>
    <submittedName>
        <fullName evidence="4">SDR family oxidoreductase</fullName>
    </submittedName>
</protein>
<keyword evidence="2" id="KW-0560">Oxidoreductase</keyword>
<reference evidence="4 5" key="1">
    <citation type="submission" date="2021-01" db="EMBL/GenBank/DDBJ databases">
        <title>Actinoplanes sp. nov. LDG1-06 isolated from lichen.</title>
        <authorList>
            <person name="Saeng-In P."/>
            <person name="Phongsopitanun W."/>
            <person name="Kanchanasin P."/>
            <person name="Yuki M."/>
            <person name="Kudo T."/>
            <person name="Ohkuma M."/>
            <person name="Tanasupawat S."/>
        </authorList>
    </citation>
    <scope>NUCLEOTIDE SEQUENCE [LARGE SCALE GENOMIC DNA]</scope>
    <source>
        <strain evidence="4 5">LDG1-06</strain>
    </source>
</reference>
<feature type="compositionally biased region" description="Polar residues" evidence="3">
    <location>
        <begin position="47"/>
        <end position="59"/>
    </location>
</feature>
<dbReference type="SUPFAM" id="SSF51735">
    <property type="entry name" value="NAD(P)-binding Rossmann-fold domains"/>
    <property type="match status" value="1"/>
</dbReference>
<sequence length="282" mass="28492">MTAMAGQSAVVVGGSRGLGLGVARAVRDAGARVTVVARDLFPITDSPLTDSRINDSPATGDQMADAPSTGASLADAPSINALLAGAAGLDGEAGDATDEAFADKVLAAIRPGLLVVTAGTAPPMRPLTEQTWESFSANWHADVRIAFVWLRAALRLPLSPGSRVVVFGSAAELRGSPLSGGYAGAKATVRLITGYAAAPARDLGIAMTTVLPGITPGTGVGETAIRSYAQAAGITEDEFRARVSAAPDPATVGAHIVVLAATPGTALAESYLLDRDGLHERT</sequence>
<evidence type="ECO:0000256" key="2">
    <source>
        <dbReference type="ARBA" id="ARBA00023002"/>
    </source>
</evidence>
<evidence type="ECO:0000256" key="3">
    <source>
        <dbReference type="SAM" id="MobiDB-lite"/>
    </source>
</evidence>
<comment type="similarity">
    <text evidence="1">Belongs to the short-chain dehydrogenases/reductases (SDR) family.</text>
</comment>
<dbReference type="EMBL" id="JAENHP010000001">
    <property type="protein sequence ID" value="MBM2615077.1"/>
    <property type="molecule type" value="Genomic_DNA"/>
</dbReference>
<dbReference type="Pfam" id="PF13561">
    <property type="entry name" value="adh_short_C2"/>
    <property type="match status" value="1"/>
</dbReference>
<name>A0ABS2A5K6_9ACTN</name>
<dbReference type="InterPro" id="IPR002347">
    <property type="entry name" value="SDR_fam"/>
</dbReference>
<dbReference type="Gene3D" id="3.40.50.720">
    <property type="entry name" value="NAD(P)-binding Rossmann-like Domain"/>
    <property type="match status" value="1"/>
</dbReference>
<evidence type="ECO:0000256" key="1">
    <source>
        <dbReference type="ARBA" id="ARBA00006484"/>
    </source>
</evidence>
<dbReference type="CDD" id="cd05233">
    <property type="entry name" value="SDR_c"/>
    <property type="match status" value="1"/>
</dbReference>
<dbReference type="PRINTS" id="PR00081">
    <property type="entry name" value="GDHRDH"/>
</dbReference>
<feature type="region of interest" description="Disordered" evidence="3">
    <location>
        <begin position="47"/>
        <end position="72"/>
    </location>
</feature>
<dbReference type="PANTHER" id="PTHR42760">
    <property type="entry name" value="SHORT-CHAIN DEHYDROGENASES/REDUCTASES FAMILY MEMBER"/>
    <property type="match status" value="1"/>
</dbReference>
<evidence type="ECO:0000313" key="4">
    <source>
        <dbReference type="EMBL" id="MBM2615077.1"/>
    </source>
</evidence>